<sequence>MPMNRPPRAMQLSAAPTHTEVTKPTEEVLPKALRDSIIKLMQTTVMSTPRADTPAIPTGPKTPANPAPTVARPHETADVAMESVSSRSLTRSGTRRADEDHDDLFDLDIGAPRTTAAISTCDSRRRRPRPRTPLSIFRAERILGTGRQRRKS</sequence>
<accession>A0A6A4CWV8</accession>
<dbReference type="Proteomes" id="UP000437068">
    <property type="component" value="Unassembled WGS sequence"/>
</dbReference>
<evidence type="ECO:0000313" key="3">
    <source>
        <dbReference type="Proteomes" id="UP000437068"/>
    </source>
</evidence>
<evidence type="ECO:0000256" key="1">
    <source>
        <dbReference type="SAM" id="MobiDB-lite"/>
    </source>
</evidence>
<feature type="compositionally biased region" description="Low complexity" evidence="1">
    <location>
        <begin position="83"/>
        <end position="92"/>
    </location>
</feature>
<gene>
    <name evidence="2" type="ORF">PF001_g16261</name>
</gene>
<feature type="region of interest" description="Disordered" evidence="1">
    <location>
        <begin position="44"/>
        <end position="152"/>
    </location>
</feature>
<organism evidence="2 3">
    <name type="scientific">Phytophthora fragariae</name>
    <dbReference type="NCBI Taxonomy" id="53985"/>
    <lineage>
        <taxon>Eukaryota</taxon>
        <taxon>Sar</taxon>
        <taxon>Stramenopiles</taxon>
        <taxon>Oomycota</taxon>
        <taxon>Peronosporomycetes</taxon>
        <taxon>Peronosporales</taxon>
        <taxon>Peronosporaceae</taxon>
        <taxon>Phytophthora</taxon>
    </lineage>
</organism>
<name>A0A6A4CWV8_9STRA</name>
<reference evidence="2 3" key="1">
    <citation type="submission" date="2018-08" db="EMBL/GenBank/DDBJ databases">
        <title>Genomic investigation of the strawberry pathogen Phytophthora fragariae indicates pathogenicity is determined by transcriptional variation in three key races.</title>
        <authorList>
            <person name="Adams T.M."/>
            <person name="Armitage A.D."/>
            <person name="Sobczyk M.K."/>
            <person name="Bates H.J."/>
            <person name="Dunwell J.M."/>
            <person name="Nellist C.F."/>
            <person name="Harrison R.J."/>
        </authorList>
    </citation>
    <scope>NUCLEOTIDE SEQUENCE [LARGE SCALE GENOMIC DNA]</scope>
    <source>
        <strain evidence="2 3">A4</strain>
    </source>
</reference>
<comment type="caution">
    <text evidence="2">The sequence shown here is derived from an EMBL/GenBank/DDBJ whole genome shotgun (WGS) entry which is preliminary data.</text>
</comment>
<dbReference type="AlphaFoldDB" id="A0A6A4CWV8"/>
<feature type="region of interest" description="Disordered" evidence="1">
    <location>
        <begin position="1"/>
        <end position="25"/>
    </location>
</feature>
<protein>
    <submittedName>
        <fullName evidence="2">Uncharacterized protein</fullName>
    </submittedName>
</protein>
<proteinExistence type="predicted"/>
<evidence type="ECO:0000313" key="2">
    <source>
        <dbReference type="EMBL" id="KAE9297742.1"/>
    </source>
</evidence>
<dbReference type="EMBL" id="QXGE01001105">
    <property type="protein sequence ID" value="KAE9297742.1"/>
    <property type="molecule type" value="Genomic_DNA"/>
</dbReference>